<name>A0A9P9KXG5_FUSRE</name>
<gene>
    <name evidence="1" type="ORF">BKA55DRAFT_683450</name>
</gene>
<comment type="caution">
    <text evidence="1">The sequence shown here is derived from an EMBL/GenBank/DDBJ whole genome shotgun (WGS) entry which is preliminary data.</text>
</comment>
<sequence>MPAIRRSLQAPRPDEPYLTEGHDVIPKIEEALGRNKGKGDMLRIMAMDIGEAWFNKDDASRVRMAIFGCEILLLIWSIYENPLINKDFLEREKQKLKDLERKLCRGVQPSRRERGFLRALNLGGLHDEWLKDIRWQAKEVLEKTENL</sequence>
<keyword evidence="2" id="KW-1185">Reference proteome</keyword>
<accession>A0A9P9KXG5</accession>
<dbReference type="GeneID" id="70228463"/>
<dbReference type="AlphaFoldDB" id="A0A9P9KXG5"/>
<dbReference type="OrthoDB" id="5069851at2759"/>
<proteinExistence type="predicted"/>
<evidence type="ECO:0000313" key="1">
    <source>
        <dbReference type="EMBL" id="KAH7270388.1"/>
    </source>
</evidence>
<reference evidence="1" key="1">
    <citation type="journal article" date="2021" name="Nat. Commun.">
        <title>Genetic determinants of endophytism in the Arabidopsis root mycobiome.</title>
        <authorList>
            <person name="Mesny F."/>
            <person name="Miyauchi S."/>
            <person name="Thiergart T."/>
            <person name="Pickel B."/>
            <person name="Atanasova L."/>
            <person name="Karlsson M."/>
            <person name="Huettel B."/>
            <person name="Barry K.W."/>
            <person name="Haridas S."/>
            <person name="Chen C."/>
            <person name="Bauer D."/>
            <person name="Andreopoulos W."/>
            <person name="Pangilinan J."/>
            <person name="LaButti K."/>
            <person name="Riley R."/>
            <person name="Lipzen A."/>
            <person name="Clum A."/>
            <person name="Drula E."/>
            <person name="Henrissat B."/>
            <person name="Kohler A."/>
            <person name="Grigoriev I.V."/>
            <person name="Martin F.M."/>
            <person name="Hacquard S."/>
        </authorList>
    </citation>
    <scope>NUCLEOTIDE SEQUENCE</scope>
    <source>
        <strain evidence="1">MPI-CAGE-AT-0023</strain>
    </source>
</reference>
<protein>
    <submittedName>
        <fullName evidence="1">Uncharacterized protein</fullName>
    </submittedName>
</protein>
<evidence type="ECO:0000313" key="2">
    <source>
        <dbReference type="Proteomes" id="UP000720189"/>
    </source>
</evidence>
<organism evidence="1 2">
    <name type="scientific">Fusarium redolens</name>
    <dbReference type="NCBI Taxonomy" id="48865"/>
    <lineage>
        <taxon>Eukaryota</taxon>
        <taxon>Fungi</taxon>
        <taxon>Dikarya</taxon>
        <taxon>Ascomycota</taxon>
        <taxon>Pezizomycotina</taxon>
        <taxon>Sordariomycetes</taxon>
        <taxon>Hypocreomycetidae</taxon>
        <taxon>Hypocreales</taxon>
        <taxon>Nectriaceae</taxon>
        <taxon>Fusarium</taxon>
        <taxon>Fusarium redolens species complex</taxon>
    </lineage>
</organism>
<dbReference type="EMBL" id="JAGMUX010000001">
    <property type="protein sequence ID" value="KAH7270388.1"/>
    <property type="molecule type" value="Genomic_DNA"/>
</dbReference>
<dbReference type="RefSeq" id="XP_046057156.1">
    <property type="nucleotide sequence ID" value="XM_046198509.1"/>
</dbReference>
<dbReference type="Proteomes" id="UP000720189">
    <property type="component" value="Unassembled WGS sequence"/>
</dbReference>